<feature type="domain" description="Acyltransferase 3" evidence="2">
    <location>
        <begin position="9"/>
        <end position="350"/>
    </location>
</feature>
<reference evidence="3 4" key="1">
    <citation type="journal article" date="2021" name="Int. J. Syst. Evol. Microbiol.">
        <title>Pseudomonas lactucae sp. nov., a pathogen causing bacterial rot of lettuce in Japan.</title>
        <authorList>
            <person name="Sawada H."/>
            <person name="Fujikawa T."/>
            <person name="Satou M."/>
        </authorList>
    </citation>
    <scope>NUCLEOTIDE SEQUENCE [LARGE SCALE GENOMIC DNA]</scope>
    <source>
        <strain evidence="3 4">MAFF 301381</strain>
    </source>
</reference>
<dbReference type="RefSeq" id="WP_205489913.1">
    <property type="nucleotide sequence ID" value="NZ_JAFHKI010000051.1"/>
</dbReference>
<comment type="caution">
    <text evidence="3">The sequence shown here is derived from an EMBL/GenBank/DDBJ whole genome shotgun (WGS) entry which is preliminary data.</text>
</comment>
<feature type="transmembrane region" description="Helical" evidence="1">
    <location>
        <begin position="275"/>
        <end position="291"/>
    </location>
</feature>
<dbReference type="InterPro" id="IPR002656">
    <property type="entry name" value="Acyl_transf_3_dom"/>
</dbReference>
<feature type="transmembrane region" description="Helical" evidence="1">
    <location>
        <begin position="336"/>
        <end position="354"/>
    </location>
</feature>
<keyword evidence="4" id="KW-1185">Reference proteome</keyword>
<feature type="transmembrane region" description="Helical" evidence="1">
    <location>
        <begin position="136"/>
        <end position="157"/>
    </location>
</feature>
<protein>
    <submittedName>
        <fullName evidence="3">Acyltransferase</fullName>
    </submittedName>
</protein>
<feature type="transmembrane region" description="Helical" evidence="1">
    <location>
        <begin position="41"/>
        <end position="60"/>
    </location>
</feature>
<evidence type="ECO:0000313" key="4">
    <source>
        <dbReference type="Proteomes" id="UP001154860"/>
    </source>
</evidence>
<keyword evidence="3" id="KW-0012">Acyltransferase</keyword>
<feature type="transmembrane region" description="Helical" evidence="1">
    <location>
        <begin position="164"/>
        <end position="184"/>
    </location>
</feature>
<sequence length="407" mass="45653">MNVKHKLDALTSLRFFAAAMIVLTHAHPIFGSFGIAEAAPLGQGVSFFFVLSGFILAYNYKDFSKDGSIKRFLVARFARVWPLHFVTCIMWIGLIFHFDRYTYFGGESGMLRLISNLTLVQSWIPLKLWALSFNGVAWSISNEMFFYLLFPLLIGLWSKHWAKLFFAATLVVTAFIVAGNALELKSTDNYNGVSLLGTIYFNPMVRVFEFMFGIFLAKVFMTPAIHEFKASTFGWLYFELMALALVVAGMLLAGNPARIADTFGTAAGYYFQREGIWLIWGVLILVFALSKGPIGALLSTKPLVFLGEISFSLYLVHAILITFIEPYTEAIKPYGLAGYAIFWTIALASSALLYKGIEDPCRCLIMNAWDRRHISMKENFRSSYGPVAISCVLVLTATVAAFHLNRF</sequence>
<evidence type="ECO:0000313" key="3">
    <source>
        <dbReference type="EMBL" id="MBN2975173.1"/>
    </source>
</evidence>
<feature type="transmembrane region" description="Helical" evidence="1">
    <location>
        <begin position="204"/>
        <end position="221"/>
    </location>
</feature>
<dbReference type="GO" id="GO:0016747">
    <property type="term" value="F:acyltransferase activity, transferring groups other than amino-acyl groups"/>
    <property type="evidence" value="ECO:0007669"/>
    <property type="project" value="InterPro"/>
</dbReference>
<dbReference type="PANTHER" id="PTHR23028:SF131">
    <property type="entry name" value="BLR2367 PROTEIN"/>
    <property type="match status" value="1"/>
</dbReference>
<feature type="transmembrane region" description="Helical" evidence="1">
    <location>
        <begin position="384"/>
        <end position="404"/>
    </location>
</feature>
<keyword evidence="1" id="KW-0472">Membrane</keyword>
<organism evidence="3 4">
    <name type="scientific">Pseudomonas lactucae</name>
    <dbReference type="NCBI Taxonomy" id="2813360"/>
    <lineage>
        <taxon>Bacteria</taxon>
        <taxon>Pseudomonadati</taxon>
        <taxon>Pseudomonadota</taxon>
        <taxon>Gammaproteobacteria</taxon>
        <taxon>Pseudomonadales</taxon>
        <taxon>Pseudomonadaceae</taxon>
        <taxon>Pseudomonas</taxon>
    </lineage>
</organism>
<keyword evidence="1" id="KW-1133">Transmembrane helix</keyword>
<feature type="transmembrane region" description="Helical" evidence="1">
    <location>
        <begin position="80"/>
        <end position="98"/>
    </location>
</feature>
<dbReference type="GO" id="GO:0016020">
    <property type="term" value="C:membrane"/>
    <property type="evidence" value="ECO:0007669"/>
    <property type="project" value="TreeGrafter"/>
</dbReference>
<feature type="transmembrane region" description="Helical" evidence="1">
    <location>
        <begin position="12"/>
        <end position="35"/>
    </location>
</feature>
<proteinExistence type="predicted"/>
<dbReference type="EMBL" id="JAFHKJ010000014">
    <property type="protein sequence ID" value="MBN2975173.1"/>
    <property type="molecule type" value="Genomic_DNA"/>
</dbReference>
<gene>
    <name evidence="3" type="ORF">JWR99_03920</name>
</gene>
<keyword evidence="1" id="KW-0812">Transmembrane</keyword>
<keyword evidence="3" id="KW-0808">Transferase</keyword>
<dbReference type="Pfam" id="PF01757">
    <property type="entry name" value="Acyl_transf_3"/>
    <property type="match status" value="1"/>
</dbReference>
<name>A0A9X1C4Z6_9PSED</name>
<dbReference type="GO" id="GO:0000271">
    <property type="term" value="P:polysaccharide biosynthetic process"/>
    <property type="evidence" value="ECO:0007669"/>
    <property type="project" value="TreeGrafter"/>
</dbReference>
<reference evidence="3 4" key="2">
    <citation type="journal article" date="2023" name="Plant Pathol.">
        <title>Dismantling and reorganizing Pseudomonas marginalis sensu#lato.</title>
        <authorList>
            <person name="Sawada H."/>
            <person name="Fujikawa T."/>
            <person name="Satou M."/>
        </authorList>
    </citation>
    <scope>NUCLEOTIDE SEQUENCE [LARGE SCALE GENOMIC DNA]</scope>
    <source>
        <strain evidence="3 4">MAFF 301381</strain>
    </source>
</reference>
<dbReference type="InterPro" id="IPR050879">
    <property type="entry name" value="Acyltransferase_3"/>
</dbReference>
<feature type="transmembrane region" description="Helical" evidence="1">
    <location>
        <begin position="233"/>
        <end position="255"/>
    </location>
</feature>
<dbReference type="PANTHER" id="PTHR23028">
    <property type="entry name" value="ACETYLTRANSFERASE"/>
    <property type="match status" value="1"/>
</dbReference>
<accession>A0A9X1C4Z6</accession>
<dbReference type="AlphaFoldDB" id="A0A9X1C4Z6"/>
<feature type="transmembrane region" description="Helical" evidence="1">
    <location>
        <begin position="303"/>
        <end position="324"/>
    </location>
</feature>
<dbReference type="Proteomes" id="UP001154860">
    <property type="component" value="Unassembled WGS sequence"/>
</dbReference>
<evidence type="ECO:0000259" key="2">
    <source>
        <dbReference type="Pfam" id="PF01757"/>
    </source>
</evidence>
<evidence type="ECO:0000256" key="1">
    <source>
        <dbReference type="SAM" id="Phobius"/>
    </source>
</evidence>